<reference evidence="2" key="2">
    <citation type="submission" date="2015-01" db="EMBL/GenBank/DDBJ databases">
        <title>Evolutionary Origins and Diversification of the Mycorrhizal Mutualists.</title>
        <authorList>
            <consortium name="DOE Joint Genome Institute"/>
            <consortium name="Mycorrhizal Genomics Consortium"/>
            <person name="Kohler A."/>
            <person name="Kuo A."/>
            <person name="Nagy L.G."/>
            <person name="Floudas D."/>
            <person name="Copeland A."/>
            <person name="Barry K.W."/>
            <person name="Cichocki N."/>
            <person name="Veneault-Fourrey C."/>
            <person name="LaButti K."/>
            <person name="Lindquist E.A."/>
            <person name="Lipzen A."/>
            <person name="Lundell T."/>
            <person name="Morin E."/>
            <person name="Murat C."/>
            <person name="Riley R."/>
            <person name="Ohm R."/>
            <person name="Sun H."/>
            <person name="Tunlid A."/>
            <person name="Henrissat B."/>
            <person name="Grigoriev I.V."/>
            <person name="Hibbett D.S."/>
            <person name="Martin F."/>
        </authorList>
    </citation>
    <scope>NUCLEOTIDE SEQUENCE [LARGE SCALE GENOMIC DNA]</scope>
    <source>
        <strain evidence="2">Foug A</strain>
    </source>
</reference>
<gene>
    <name evidence="1" type="ORF">SCLCIDRAFT_1221743</name>
</gene>
<evidence type="ECO:0000313" key="1">
    <source>
        <dbReference type="EMBL" id="KIM54728.1"/>
    </source>
</evidence>
<reference evidence="1 2" key="1">
    <citation type="submission" date="2014-04" db="EMBL/GenBank/DDBJ databases">
        <authorList>
            <consortium name="DOE Joint Genome Institute"/>
            <person name="Kuo A."/>
            <person name="Kohler A."/>
            <person name="Nagy L.G."/>
            <person name="Floudas D."/>
            <person name="Copeland A."/>
            <person name="Barry K.W."/>
            <person name="Cichocki N."/>
            <person name="Veneault-Fourrey C."/>
            <person name="LaButti K."/>
            <person name="Lindquist E.A."/>
            <person name="Lipzen A."/>
            <person name="Lundell T."/>
            <person name="Morin E."/>
            <person name="Murat C."/>
            <person name="Sun H."/>
            <person name="Tunlid A."/>
            <person name="Henrissat B."/>
            <person name="Grigoriev I.V."/>
            <person name="Hibbett D.S."/>
            <person name="Martin F."/>
            <person name="Nordberg H.P."/>
            <person name="Cantor M.N."/>
            <person name="Hua S.X."/>
        </authorList>
    </citation>
    <scope>NUCLEOTIDE SEQUENCE [LARGE SCALE GENOMIC DNA]</scope>
    <source>
        <strain evidence="1 2">Foug A</strain>
    </source>
</reference>
<keyword evidence="2" id="KW-1185">Reference proteome</keyword>
<dbReference type="InParanoid" id="A0A0C2YYP8"/>
<accession>A0A0C2YYP8</accession>
<name>A0A0C2YYP8_9AGAM</name>
<proteinExistence type="predicted"/>
<sequence length="78" mass="9305">MSTWFIFRYLAFLVVPDQWRPLTDRLKMFQLVRLLYGLARVLIHWQLMQRDPLKRLSVGPNIRDVLTSKAIVRYVSTG</sequence>
<dbReference type="EMBL" id="KN822148">
    <property type="protein sequence ID" value="KIM54728.1"/>
    <property type="molecule type" value="Genomic_DNA"/>
</dbReference>
<dbReference type="Proteomes" id="UP000053989">
    <property type="component" value="Unassembled WGS sequence"/>
</dbReference>
<dbReference type="HOGENOM" id="CLU_2623412_0_0_1"/>
<organism evidence="1 2">
    <name type="scientific">Scleroderma citrinum Foug A</name>
    <dbReference type="NCBI Taxonomy" id="1036808"/>
    <lineage>
        <taxon>Eukaryota</taxon>
        <taxon>Fungi</taxon>
        <taxon>Dikarya</taxon>
        <taxon>Basidiomycota</taxon>
        <taxon>Agaricomycotina</taxon>
        <taxon>Agaricomycetes</taxon>
        <taxon>Agaricomycetidae</taxon>
        <taxon>Boletales</taxon>
        <taxon>Sclerodermatineae</taxon>
        <taxon>Sclerodermataceae</taxon>
        <taxon>Scleroderma</taxon>
    </lineage>
</organism>
<evidence type="ECO:0000313" key="2">
    <source>
        <dbReference type="Proteomes" id="UP000053989"/>
    </source>
</evidence>
<dbReference type="AlphaFoldDB" id="A0A0C2YYP8"/>
<protein>
    <submittedName>
        <fullName evidence="1">Uncharacterized protein</fullName>
    </submittedName>
</protein>